<dbReference type="PATRIC" id="fig|1544416.3.peg.867"/>
<comment type="caution">
    <text evidence="1">The sequence shown here is derived from an EMBL/GenBank/DDBJ whole genome shotgun (WGS) entry which is preliminary data.</text>
</comment>
<keyword evidence="2" id="KW-1185">Reference proteome</keyword>
<sequence>MNIFPWVSSRQRRGGYSPACLASTVVESSREAGGFAFGALVDGKRHQLTVMLAGEGEASWGQCDEWESRVGARDQVVATCGVNVGMFSARPLMSVTFRAATKSQREDVSELVTYVAQEYPRVYEAGAAVGLDLVPLSVEDIYQWGGVWWPSSGGEQQLVWPPQCDVVRGQVGGIEIGQVACVSYECNFDSSEVGEEFQGVLSGLDVVDVVRCARWYRPVMDEHPGGVSGGRRGGVLTVMGSSRQHAEGLAAGLLHQLSPQARLRVRRVWGRQEMAVVASAGVGVLGWQHTGSEVKVA</sequence>
<reference evidence="1 2" key="1">
    <citation type="submission" date="2015-10" db="EMBL/GenBank/DDBJ databases">
        <title>Corynebacteirum lowii and Corynebacterium oculi species nova, derived from human clinical disease and and emended description of Corynebacterium mastiditis.</title>
        <authorList>
            <person name="Bernard K."/>
            <person name="Pacheco A.L."/>
            <person name="Mcdougall C."/>
            <person name="Burtx T."/>
            <person name="Weibe D."/>
            <person name="Tyler S."/>
            <person name="Olson A.B."/>
            <person name="Cnockaert M."/>
            <person name="Eguchi H."/>
            <person name="Kuwahara T."/>
            <person name="Nakayama-Imaohji H."/>
            <person name="Boudewijins M."/>
            <person name="Van Hoecke F."/>
            <person name="Bernier A.-M."/>
            <person name="Vandamme P."/>
        </authorList>
    </citation>
    <scope>NUCLEOTIDE SEQUENCE [LARGE SCALE GENOMIC DNA]</scope>
    <source>
        <strain evidence="1 2">NML 130210</strain>
    </source>
</reference>
<proteinExistence type="predicted"/>
<protein>
    <submittedName>
        <fullName evidence="1">Uncharacterized protein</fullName>
    </submittedName>
</protein>
<gene>
    <name evidence="1" type="ORF">Cocul_00868</name>
</gene>
<evidence type="ECO:0000313" key="2">
    <source>
        <dbReference type="Proteomes" id="UP000050517"/>
    </source>
</evidence>
<dbReference type="Proteomes" id="UP000050517">
    <property type="component" value="Unassembled WGS sequence"/>
</dbReference>
<evidence type="ECO:0000313" key="1">
    <source>
        <dbReference type="EMBL" id="KQB84072.1"/>
    </source>
</evidence>
<name>A0A0Q0UCF0_9CORY</name>
<dbReference type="STRING" id="1544416.Cocul_00868"/>
<organism evidence="1 2">
    <name type="scientific">Corynebacterium oculi</name>
    <dbReference type="NCBI Taxonomy" id="1544416"/>
    <lineage>
        <taxon>Bacteria</taxon>
        <taxon>Bacillati</taxon>
        <taxon>Actinomycetota</taxon>
        <taxon>Actinomycetes</taxon>
        <taxon>Mycobacteriales</taxon>
        <taxon>Corynebacteriaceae</taxon>
        <taxon>Corynebacterium</taxon>
    </lineage>
</organism>
<accession>A0A0Q0UCF0</accession>
<dbReference type="EMBL" id="LKST01000002">
    <property type="protein sequence ID" value="KQB84072.1"/>
    <property type="molecule type" value="Genomic_DNA"/>
</dbReference>
<dbReference type="AlphaFoldDB" id="A0A0Q0UCF0"/>